<accession>A0ABU0YPF8</accession>
<evidence type="ECO:0000256" key="3">
    <source>
        <dbReference type="SAM" id="MobiDB-lite"/>
    </source>
</evidence>
<dbReference type="SUPFAM" id="SSF53335">
    <property type="entry name" value="S-adenosyl-L-methionine-dependent methyltransferases"/>
    <property type="match status" value="1"/>
</dbReference>
<comment type="caution">
    <text evidence="5">The sequence shown here is derived from an EMBL/GenBank/DDBJ whole genome shotgun (WGS) entry which is preliminary data.</text>
</comment>
<evidence type="ECO:0000256" key="1">
    <source>
        <dbReference type="ARBA" id="ARBA00022603"/>
    </source>
</evidence>
<dbReference type="Gene3D" id="3.40.50.150">
    <property type="entry name" value="Vaccinia Virus protein VP39"/>
    <property type="match status" value="1"/>
</dbReference>
<gene>
    <name evidence="5" type="ORF">Q8A70_15190</name>
</gene>
<dbReference type="RefSeq" id="WP_379956553.1">
    <property type="nucleotide sequence ID" value="NZ_JAUYVI010000004.1"/>
</dbReference>
<feature type="region of interest" description="Disordered" evidence="3">
    <location>
        <begin position="274"/>
        <end position="298"/>
    </location>
</feature>
<sequence length="298" mass="32523">MSTPATPPKIFDRVLLRRRRDRIASVADPRRDFLFAESGERMLDRLDDVRRRFPLALDLGSRDGLLGRLLQGRGGVETLIQGDLSLGMVRQAGGRALQLDEEALPFAPESFDLVLANLSLHWTNDLPGALAQIRHVLKPDGLFLGVLFGAGTLAELRGVLMEAEIAETGGASARVSPFADLRDAAGLMQRAGFALPVADAETVTVTYVGLMPLLADLRAMGEANILDARLRRPTRRAVIARAAALYQEQFAMPDGRIPARFRLIFLTGWAPHESQQQPARRGSGKINLGEALRPPRAP</sequence>
<evidence type="ECO:0000256" key="2">
    <source>
        <dbReference type="ARBA" id="ARBA00022679"/>
    </source>
</evidence>
<dbReference type="GO" id="GO:0008168">
    <property type="term" value="F:methyltransferase activity"/>
    <property type="evidence" value="ECO:0007669"/>
    <property type="project" value="UniProtKB-KW"/>
</dbReference>
<proteinExistence type="predicted"/>
<dbReference type="Pfam" id="PF08241">
    <property type="entry name" value="Methyltransf_11"/>
    <property type="match status" value="1"/>
</dbReference>
<dbReference type="GO" id="GO:0032259">
    <property type="term" value="P:methylation"/>
    <property type="evidence" value="ECO:0007669"/>
    <property type="project" value="UniProtKB-KW"/>
</dbReference>
<reference evidence="6" key="1">
    <citation type="submission" date="2023-08" db="EMBL/GenBank/DDBJ databases">
        <title>Rhodospirillaceae gen. nov., a novel taxon isolated from the Yangtze River Yuezi River estuary sludge.</title>
        <authorList>
            <person name="Ruan L."/>
        </authorList>
    </citation>
    <scope>NUCLEOTIDE SEQUENCE [LARGE SCALE GENOMIC DNA]</scope>
    <source>
        <strain evidence="6">R-7</strain>
    </source>
</reference>
<keyword evidence="6" id="KW-1185">Reference proteome</keyword>
<evidence type="ECO:0000313" key="6">
    <source>
        <dbReference type="Proteomes" id="UP001230156"/>
    </source>
</evidence>
<dbReference type="EMBL" id="JAUYVI010000004">
    <property type="protein sequence ID" value="MDQ7249030.1"/>
    <property type="molecule type" value="Genomic_DNA"/>
</dbReference>
<dbReference type="Proteomes" id="UP001230156">
    <property type="component" value="Unassembled WGS sequence"/>
</dbReference>
<dbReference type="PANTHER" id="PTHR13090">
    <property type="entry name" value="ARGININE-HYDROXYLASE NDUFAF5, MITOCHONDRIAL"/>
    <property type="match status" value="1"/>
</dbReference>
<evidence type="ECO:0000259" key="4">
    <source>
        <dbReference type="Pfam" id="PF08241"/>
    </source>
</evidence>
<organism evidence="5 6">
    <name type="scientific">Dongia sedimenti</name>
    <dbReference type="NCBI Taxonomy" id="3064282"/>
    <lineage>
        <taxon>Bacteria</taxon>
        <taxon>Pseudomonadati</taxon>
        <taxon>Pseudomonadota</taxon>
        <taxon>Alphaproteobacteria</taxon>
        <taxon>Rhodospirillales</taxon>
        <taxon>Dongiaceae</taxon>
        <taxon>Dongia</taxon>
    </lineage>
</organism>
<dbReference type="PANTHER" id="PTHR13090:SF1">
    <property type="entry name" value="ARGININE-HYDROXYLASE NDUFAF5, MITOCHONDRIAL"/>
    <property type="match status" value="1"/>
</dbReference>
<dbReference type="InterPro" id="IPR013216">
    <property type="entry name" value="Methyltransf_11"/>
</dbReference>
<name>A0ABU0YPF8_9PROT</name>
<keyword evidence="2" id="KW-0808">Transferase</keyword>
<feature type="domain" description="Methyltransferase type 11" evidence="4">
    <location>
        <begin position="57"/>
        <end position="144"/>
    </location>
</feature>
<protein>
    <submittedName>
        <fullName evidence="5">Methyltransferase domain-containing protein</fullName>
    </submittedName>
</protein>
<dbReference type="InterPro" id="IPR050602">
    <property type="entry name" value="Malonyl-ACP_OMT"/>
</dbReference>
<keyword evidence="1 5" id="KW-0489">Methyltransferase</keyword>
<dbReference type="CDD" id="cd02440">
    <property type="entry name" value="AdoMet_MTases"/>
    <property type="match status" value="1"/>
</dbReference>
<dbReference type="InterPro" id="IPR029063">
    <property type="entry name" value="SAM-dependent_MTases_sf"/>
</dbReference>
<evidence type="ECO:0000313" key="5">
    <source>
        <dbReference type="EMBL" id="MDQ7249030.1"/>
    </source>
</evidence>